<proteinExistence type="predicted"/>
<keyword evidence="12 13" id="KW-0472">Membrane</keyword>
<dbReference type="Pfam" id="PF08521">
    <property type="entry name" value="2CSK_N"/>
    <property type="match status" value="1"/>
</dbReference>
<dbReference type="InterPro" id="IPR003661">
    <property type="entry name" value="HisK_dim/P_dom"/>
</dbReference>
<evidence type="ECO:0000256" key="8">
    <source>
        <dbReference type="ARBA" id="ARBA00022777"/>
    </source>
</evidence>
<evidence type="ECO:0000256" key="7">
    <source>
        <dbReference type="ARBA" id="ARBA00022741"/>
    </source>
</evidence>
<name>A0A370FAA0_9BURK</name>
<evidence type="ECO:0000256" key="1">
    <source>
        <dbReference type="ARBA" id="ARBA00000085"/>
    </source>
</evidence>
<feature type="transmembrane region" description="Helical" evidence="13">
    <location>
        <begin position="12"/>
        <end position="37"/>
    </location>
</feature>
<keyword evidence="11" id="KW-0902">Two-component regulatory system</keyword>
<evidence type="ECO:0000256" key="2">
    <source>
        <dbReference type="ARBA" id="ARBA00004141"/>
    </source>
</evidence>
<organism evidence="16 17">
    <name type="scientific">Pseudacidovorax intermedius</name>
    <dbReference type="NCBI Taxonomy" id="433924"/>
    <lineage>
        <taxon>Bacteria</taxon>
        <taxon>Pseudomonadati</taxon>
        <taxon>Pseudomonadota</taxon>
        <taxon>Betaproteobacteria</taxon>
        <taxon>Burkholderiales</taxon>
        <taxon>Comamonadaceae</taxon>
        <taxon>Pseudacidovorax</taxon>
    </lineage>
</organism>
<dbReference type="Pfam" id="PF00512">
    <property type="entry name" value="HisKA"/>
    <property type="match status" value="1"/>
</dbReference>
<dbReference type="InterPro" id="IPR003594">
    <property type="entry name" value="HATPase_dom"/>
</dbReference>
<evidence type="ECO:0000313" key="17">
    <source>
        <dbReference type="Proteomes" id="UP000255265"/>
    </source>
</evidence>
<evidence type="ECO:0000256" key="11">
    <source>
        <dbReference type="ARBA" id="ARBA00023012"/>
    </source>
</evidence>
<dbReference type="InterPro" id="IPR005467">
    <property type="entry name" value="His_kinase_dom"/>
</dbReference>
<evidence type="ECO:0000256" key="5">
    <source>
        <dbReference type="ARBA" id="ARBA00022679"/>
    </source>
</evidence>
<dbReference type="SMART" id="SM00388">
    <property type="entry name" value="HisKA"/>
    <property type="match status" value="1"/>
</dbReference>
<comment type="caution">
    <text evidence="16">The sequence shown here is derived from an EMBL/GenBank/DDBJ whole genome shotgun (WGS) entry which is preliminary data.</text>
</comment>
<dbReference type="OrthoDB" id="8554694at2"/>
<keyword evidence="9" id="KW-0067">ATP-binding</keyword>
<evidence type="ECO:0000259" key="14">
    <source>
        <dbReference type="PROSITE" id="PS50109"/>
    </source>
</evidence>
<feature type="domain" description="Histidine kinase" evidence="14">
    <location>
        <begin position="236"/>
        <end position="452"/>
    </location>
</feature>
<dbReference type="Proteomes" id="UP000255265">
    <property type="component" value="Unassembled WGS sequence"/>
</dbReference>
<dbReference type="PROSITE" id="PS50109">
    <property type="entry name" value="HIS_KIN"/>
    <property type="match status" value="1"/>
</dbReference>
<keyword evidence="6 13" id="KW-0812">Transmembrane</keyword>
<dbReference type="EMBL" id="QQAV01000008">
    <property type="protein sequence ID" value="RDI22070.1"/>
    <property type="molecule type" value="Genomic_DNA"/>
</dbReference>
<evidence type="ECO:0000259" key="15">
    <source>
        <dbReference type="PROSITE" id="PS50885"/>
    </source>
</evidence>
<evidence type="ECO:0000256" key="9">
    <source>
        <dbReference type="ARBA" id="ARBA00022840"/>
    </source>
</evidence>
<keyword evidence="17" id="KW-1185">Reference proteome</keyword>
<dbReference type="Gene3D" id="3.30.565.10">
    <property type="entry name" value="Histidine kinase-like ATPase, C-terminal domain"/>
    <property type="match status" value="1"/>
</dbReference>
<dbReference type="PRINTS" id="PR00344">
    <property type="entry name" value="BCTRLSENSOR"/>
</dbReference>
<dbReference type="GO" id="GO:0000155">
    <property type="term" value="F:phosphorelay sensor kinase activity"/>
    <property type="evidence" value="ECO:0007669"/>
    <property type="project" value="InterPro"/>
</dbReference>
<dbReference type="InterPro" id="IPR003660">
    <property type="entry name" value="HAMP_dom"/>
</dbReference>
<dbReference type="AlphaFoldDB" id="A0A370FAA0"/>
<dbReference type="STRING" id="433924.NS331_08845"/>
<dbReference type="InterPro" id="IPR036890">
    <property type="entry name" value="HATPase_C_sf"/>
</dbReference>
<dbReference type="PANTHER" id="PTHR45436">
    <property type="entry name" value="SENSOR HISTIDINE KINASE YKOH"/>
    <property type="match status" value="1"/>
</dbReference>
<keyword evidence="7" id="KW-0547">Nucleotide-binding</keyword>
<dbReference type="PROSITE" id="PS50885">
    <property type="entry name" value="HAMP"/>
    <property type="match status" value="1"/>
</dbReference>
<keyword evidence="5" id="KW-0808">Transferase</keyword>
<evidence type="ECO:0000256" key="3">
    <source>
        <dbReference type="ARBA" id="ARBA00012438"/>
    </source>
</evidence>
<evidence type="ECO:0000256" key="10">
    <source>
        <dbReference type="ARBA" id="ARBA00022989"/>
    </source>
</evidence>
<dbReference type="Pfam" id="PF02518">
    <property type="entry name" value="HATPase_c"/>
    <property type="match status" value="1"/>
</dbReference>
<protein>
    <recommendedName>
        <fullName evidence="3">histidine kinase</fullName>
        <ecNumber evidence="3">2.7.13.3</ecNumber>
    </recommendedName>
</protein>
<dbReference type="GO" id="GO:0005524">
    <property type="term" value="F:ATP binding"/>
    <property type="evidence" value="ECO:0007669"/>
    <property type="project" value="UniProtKB-KW"/>
</dbReference>
<dbReference type="Gene3D" id="1.10.287.130">
    <property type="match status" value="1"/>
</dbReference>
<dbReference type="GO" id="GO:0005886">
    <property type="term" value="C:plasma membrane"/>
    <property type="evidence" value="ECO:0007669"/>
    <property type="project" value="TreeGrafter"/>
</dbReference>
<dbReference type="SUPFAM" id="SSF47384">
    <property type="entry name" value="Homodimeric domain of signal transducing histidine kinase"/>
    <property type="match status" value="1"/>
</dbReference>
<keyword evidence="10 13" id="KW-1133">Transmembrane helix</keyword>
<evidence type="ECO:0000256" key="6">
    <source>
        <dbReference type="ARBA" id="ARBA00022692"/>
    </source>
</evidence>
<feature type="transmembrane region" description="Helical" evidence="13">
    <location>
        <begin position="156"/>
        <end position="175"/>
    </location>
</feature>
<comment type="catalytic activity">
    <reaction evidence="1">
        <text>ATP + protein L-histidine = ADP + protein N-phospho-L-histidine.</text>
        <dbReference type="EC" id="2.7.13.3"/>
    </reaction>
</comment>
<gene>
    <name evidence="16" type="ORF">DFR41_108194</name>
</gene>
<dbReference type="SUPFAM" id="SSF55874">
    <property type="entry name" value="ATPase domain of HSP90 chaperone/DNA topoisomerase II/histidine kinase"/>
    <property type="match status" value="1"/>
</dbReference>
<dbReference type="InterPro" id="IPR013727">
    <property type="entry name" value="2CSK_N"/>
</dbReference>
<keyword evidence="8 16" id="KW-0418">Kinase</keyword>
<evidence type="ECO:0000313" key="16">
    <source>
        <dbReference type="EMBL" id="RDI22070.1"/>
    </source>
</evidence>
<sequence>MRADRPWSLRRRLLATVVAASVVVWLVSLAIVIQVAWHGVSETFDEALEESAQLVLRLGREPATAATAGARSDGLRLRIYYQLVSPDGRVLQRGREAPATPFVTQLTGDDEHYNVRVDGHYWRVHVRRDPATGLQAQVGQPWEERLDLLEDIAERLAWPALGLLLLLVAVCWFAIRRLLRPLETAAAGIAAKSPQDLTPVDAQGMPQELRPILGALDGLLARLGMAMENERRFTSDAAHELRTPLAALRNRVQLLARQGHLPAEEARQLRADVDRSTQLVESLLALARLDPVKTLEAVEPVSLAPLVDDALAGVGPGRGDPGAKAVDTARVEAALSVPVIVGHPALLATLVRNLVDNARRYGGPDVRIRVESTALPGGGTRLAVRDDGPGVPPAQRQRLGERFFRVLGSGQPGNGLGLSIVARIAALHGARLHFEEGLDGRGLSAIVDFPPR</sequence>
<dbReference type="SMART" id="SM00387">
    <property type="entry name" value="HATPase_c"/>
    <property type="match status" value="1"/>
</dbReference>
<dbReference type="RefSeq" id="WP_114803952.1">
    <property type="nucleotide sequence ID" value="NZ_QQAV01000008.1"/>
</dbReference>
<dbReference type="InterPro" id="IPR050428">
    <property type="entry name" value="TCS_sensor_his_kinase"/>
</dbReference>
<feature type="domain" description="HAMP" evidence="15">
    <location>
        <begin position="176"/>
        <end position="228"/>
    </location>
</feature>
<dbReference type="EC" id="2.7.13.3" evidence="3"/>
<comment type="subcellular location">
    <subcellularLocation>
        <location evidence="2">Membrane</location>
        <topology evidence="2">Multi-pass membrane protein</topology>
    </subcellularLocation>
</comment>
<dbReference type="InterPro" id="IPR036097">
    <property type="entry name" value="HisK_dim/P_sf"/>
</dbReference>
<dbReference type="PANTHER" id="PTHR45436:SF14">
    <property type="entry name" value="SENSOR PROTEIN QSEC"/>
    <property type="match status" value="1"/>
</dbReference>
<dbReference type="InterPro" id="IPR004358">
    <property type="entry name" value="Sig_transdc_His_kin-like_C"/>
</dbReference>
<dbReference type="CDD" id="cd00082">
    <property type="entry name" value="HisKA"/>
    <property type="match status" value="1"/>
</dbReference>
<reference evidence="16 17" key="1">
    <citation type="submission" date="2018-07" db="EMBL/GenBank/DDBJ databases">
        <title>Genomic Encyclopedia of Type Strains, Phase IV (KMG-IV): sequencing the most valuable type-strain genomes for metagenomic binning, comparative biology and taxonomic classification.</title>
        <authorList>
            <person name="Goeker M."/>
        </authorList>
    </citation>
    <scope>NUCLEOTIDE SEQUENCE [LARGE SCALE GENOMIC DNA]</scope>
    <source>
        <strain evidence="16 17">DSM 21352</strain>
    </source>
</reference>
<accession>A0A370FAA0</accession>
<evidence type="ECO:0000256" key="13">
    <source>
        <dbReference type="SAM" id="Phobius"/>
    </source>
</evidence>
<keyword evidence="4" id="KW-0597">Phosphoprotein</keyword>
<evidence type="ECO:0000256" key="4">
    <source>
        <dbReference type="ARBA" id="ARBA00022553"/>
    </source>
</evidence>
<evidence type="ECO:0000256" key="12">
    <source>
        <dbReference type="ARBA" id="ARBA00023136"/>
    </source>
</evidence>